<evidence type="ECO:0000313" key="6">
    <source>
        <dbReference type="Proteomes" id="UP000831534"/>
    </source>
</evidence>
<dbReference type="EMBL" id="CP091521">
    <property type="protein sequence ID" value="UOP05013.2"/>
    <property type="molecule type" value="Genomic_DNA"/>
</dbReference>
<evidence type="ECO:0000313" key="5">
    <source>
        <dbReference type="EMBL" id="UOP05013.2"/>
    </source>
</evidence>
<reference evidence="5" key="1">
    <citation type="journal article" date="2022" name="Res Sq">
        <title>Evolution of multicellular longitudinally dividing oral cavity symbionts (Neisseriaceae).</title>
        <authorList>
            <person name="Nyongesa S."/>
            <person name="Weber P."/>
            <person name="Bernet E."/>
            <person name="Pullido F."/>
            <person name="Nieckarz M."/>
            <person name="Delaby M."/>
            <person name="Nieves C."/>
            <person name="Viehboeck T."/>
            <person name="Krause N."/>
            <person name="Rivera-Millot A."/>
            <person name="Nakamura A."/>
            <person name="Vischer N."/>
            <person name="VanNieuwenhze M."/>
            <person name="Brun Y."/>
            <person name="Cava F."/>
            <person name="Bulgheresi S."/>
            <person name="Veyrier F."/>
        </authorList>
    </citation>
    <scope>NUCLEOTIDE SEQUENCE</scope>
    <source>
        <strain evidence="5">17694</strain>
    </source>
</reference>
<sequence length="217" mass="24974">MVYIALEGLKGAGKTTAIEYVSAVLKQRRITPAILAPTRPMPDDVWWERAYAHFGSEDAFREALYAARSNYHASKINRHAPLILGDRSIITSLAIRWHQDADKERRIKHVRQSEYLIPMPDWVIQLDVSDEELLRRYHSRNRCYGTDEENLASIRQIRSNYCQLRHYLTTQSDKPQWQVLDCTHHSRDETGQQLADMVVHILASTQSTSSGCVEVGI</sequence>
<name>A0A8T9MYY0_9NEIS</name>
<dbReference type="SUPFAM" id="SSF52540">
    <property type="entry name" value="P-loop containing nucleoside triphosphate hydrolases"/>
    <property type="match status" value="1"/>
</dbReference>
<dbReference type="Pfam" id="PF02223">
    <property type="entry name" value="Thymidylate_kin"/>
    <property type="match status" value="1"/>
</dbReference>
<dbReference type="KEGG" id="ckh:LVJ77_01435"/>
<dbReference type="Proteomes" id="UP000831534">
    <property type="component" value="Chromosome"/>
</dbReference>
<gene>
    <name evidence="5" type="ORF">LVJ77_01435</name>
</gene>
<dbReference type="AlphaFoldDB" id="A0A8T9MYY0"/>
<evidence type="ECO:0000259" key="4">
    <source>
        <dbReference type="Pfam" id="PF02223"/>
    </source>
</evidence>
<organism evidence="5 6">
    <name type="scientific">Conchiformibius kuhniae</name>
    <dbReference type="NCBI Taxonomy" id="211502"/>
    <lineage>
        <taxon>Bacteria</taxon>
        <taxon>Pseudomonadati</taxon>
        <taxon>Pseudomonadota</taxon>
        <taxon>Betaproteobacteria</taxon>
        <taxon>Neisseriales</taxon>
        <taxon>Neisseriaceae</taxon>
        <taxon>Conchiformibius</taxon>
    </lineage>
</organism>
<proteinExistence type="inferred from homology"/>
<protein>
    <recommendedName>
        <fullName evidence="4">Thymidylate kinase-like domain-containing protein</fullName>
    </recommendedName>
</protein>
<dbReference type="GO" id="GO:0005524">
    <property type="term" value="F:ATP binding"/>
    <property type="evidence" value="ECO:0007669"/>
    <property type="project" value="UniProtKB-KW"/>
</dbReference>
<evidence type="ECO:0000256" key="1">
    <source>
        <dbReference type="ARBA" id="ARBA00009776"/>
    </source>
</evidence>
<keyword evidence="3" id="KW-0067">ATP-binding</keyword>
<keyword evidence="6" id="KW-1185">Reference proteome</keyword>
<dbReference type="Gene3D" id="3.40.50.300">
    <property type="entry name" value="P-loop containing nucleotide triphosphate hydrolases"/>
    <property type="match status" value="1"/>
</dbReference>
<dbReference type="InterPro" id="IPR027417">
    <property type="entry name" value="P-loop_NTPase"/>
</dbReference>
<evidence type="ECO:0000256" key="2">
    <source>
        <dbReference type="ARBA" id="ARBA00022741"/>
    </source>
</evidence>
<dbReference type="InterPro" id="IPR039430">
    <property type="entry name" value="Thymidylate_kin-like_dom"/>
</dbReference>
<comment type="similarity">
    <text evidence="1">Belongs to the thymidylate kinase family.</text>
</comment>
<feature type="domain" description="Thymidylate kinase-like" evidence="4">
    <location>
        <begin position="6"/>
        <end position="165"/>
    </location>
</feature>
<dbReference type="PANTHER" id="PTHR10344:SF4">
    <property type="entry name" value="UMP-CMP KINASE 2, MITOCHONDRIAL"/>
    <property type="match status" value="1"/>
</dbReference>
<reference evidence="5" key="2">
    <citation type="submission" date="2024-09" db="EMBL/GenBank/DDBJ databases">
        <authorList>
            <person name="Veyrier F.J."/>
        </authorList>
    </citation>
    <scope>NUCLEOTIDE SEQUENCE</scope>
    <source>
        <strain evidence="5">17694</strain>
    </source>
</reference>
<dbReference type="RefSeq" id="WP_084165909.1">
    <property type="nucleotide sequence ID" value="NZ_CP091521.1"/>
</dbReference>
<accession>A0A8T9MYY0</accession>
<evidence type="ECO:0000256" key="3">
    <source>
        <dbReference type="ARBA" id="ARBA00022840"/>
    </source>
</evidence>
<dbReference type="PANTHER" id="PTHR10344">
    <property type="entry name" value="THYMIDYLATE KINASE"/>
    <property type="match status" value="1"/>
</dbReference>
<keyword evidence="2" id="KW-0547">Nucleotide-binding</keyword>